<protein>
    <recommendedName>
        <fullName evidence="10">Amino acid permease/ SLC12A domain-containing protein</fullName>
    </recommendedName>
</protein>
<keyword evidence="4 9" id="KW-0812">Transmembrane</keyword>
<dbReference type="EMBL" id="JAGSYN010000096">
    <property type="protein sequence ID" value="KAG7664356.1"/>
    <property type="molecule type" value="Genomic_DNA"/>
</dbReference>
<evidence type="ECO:0000259" key="10">
    <source>
        <dbReference type="Pfam" id="PF00324"/>
    </source>
</evidence>
<evidence type="ECO:0000256" key="5">
    <source>
        <dbReference type="ARBA" id="ARBA00022970"/>
    </source>
</evidence>
<evidence type="ECO:0000256" key="9">
    <source>
        <dbReference type="SAM" id="Phobius"/>
    </source>
</evidence>
<feature type="domain" description="Amino acid permease/ SLC12A" evidence="10">
    <location>
        <begin position="81"/>
        <end position="113"/>
    </location>
</feature>
<feature type="compositionally biased region" description="Low complexity" evidence="8">
    <location>
        <begin position="1"/>
        <end position="11"/>
    </location>
</feature>
<evidence type="ECO:0000256" key="8">
    <source>
        <dbReference type="SAM" id="MobiDB-lite"/>
    </source>
</evidence>
<comment type="caution">
    <text evidence="11">The sequence shown here is derived from an EMBL/GenBank/DDBJ whole genome shotgun (WGS) entry which is preliminary data.</text>
</comment>
<dbReference type="AlphaFoldDB" id="A0A8J5QGS0"/>
<gene>
    <name evidence="11" type="ORF">J8A68_002097</name>
</gene>
<comment type="subcellular location">
    <subcellularLocation>
        <location evidence="1">Membrane</location>
        <topology evidence="1">Multi-pass membrane protein</topology>
    </subcellularLocation>
</comment>
<feature type="transmembrane region" description="Helical" evidence="9">
    <location>
        <begin position="84"/>
        <end position="104"/>
    </location>
</feature>
<keyword evidence="5" id="KW-0029">Amino-acid transport</keyword>
<reference evidence="11 12" key="1">
    <citation type="journal article" date="2021" name="DNA Res.">
        <title>Genome analysis of Candida subhashii reveals its hybrid nature and dual mitochondrial genome conformations.</title>
        <authorList>
            <person name="Mixao V."/>
            <person name="Hegedusova E."/>
            <person name="Saus E."/>
            <person name="Pryszcz L.P."/>
            <person name="Cillingova A."/>
            <person name="Nosek J."/>
            <person name="Gabaldon T."/>
        </authorList>
    </citation>
    <scope>NUCLEOTIDE SEQUENCE [LARGE SCALE GENOMIC DNA]</scope>
    <source>
        <strain evidence="11 12">CBS 10753</strain>
    </source>
</reference>
<dbReference type="PANTHER" id="PTHR43341:SF1">
    <property type="entry name" value="GENERAL AMINO-ACID PERMEASE GAP1"/>
    <property type="match status" value="1"/>
</dbReference>
<evidence type="ECO:0000313" key="11">
    <source>
        <dbReference type="EMBL" id="KAG7664356.1"/>
    </source>
</evidence>
<dbReference type="RefSeq" id="XP_049264588.1">
    <property type="nucleotide sequence ID" value="XM_049405812.1"/>
</dbReference>
<evidence type="ECO:0000256" key="7">
    <source>
        <dbReference type="ARBA" id="ARBA00023136"/>
    </source>
</evidence>
<dbReference type="GO" id="GO:0016020">
    <property type="term" value="C:membrane"/>
    <property type="evidence" value="ECO:0007669"/>
    <property type="project" value="UniProtKB-SubCell"/>
</dbReference>
<evidence type="ECO:0000256" key="3">
    <source>
        <dbReference type="ARBA" id="ARBA00022448"/>
    </source>
</evidence>
<feature type="non-terminal residue" evidence="11">
    <location>
        <position position="113"/>
    </location>
</feature>
<keyword evidence="3" id="KW-0813">Transport</keyword>
<feature type="region of interest" description="Disordered" evidence="8">
    <location>
        <begin position="1"/>
        <end position="26"/>
    </location>
</feature>
<comment type="similarity">
    <text evidence="2">Belongs to the amino acid-polyamine-organocation (APC) superfamily. YAT (TC 2.A.3.10) family.</text>
</comment>
<keyword evidence="7 9" id="KW-0472">Membrane</keyword>
<dbReference type="GO" id="GO:0015171">
    <property type="term" value="F:amino acid transmembrane transporter activity"/>
    <property type="evidence" value="ECO:0007669"/>
    <property type="project" value="TreeGrafter"/>
</dbReference>
<evidence type="ECO:0000256" key="4">
    <source>
        <dbReference type="ARBA" id="ARBA00022692"/>
    </source>
</evidence>
<keyword evidence="6 9" id="KW-1133">Transmembrane helix</keyword>
<organism evidence="11 12">
    <name type="scientific">[Candida] subhashii</name>
    <dbReference type="NCBI Taxonomy" id="561895"/>
    <lineage>
        <taxon>Eukaryota</taxon>
        <taxon>Fungi</taxon>
        <taxon>Dikarya</taxon>
        <taxon>Ascomycota</taxon>
        <taxon>Saccharomycotina</taxon>
        <taxon>Pichiomycetes</taxon>
        <taxon>Debaryomycetaceae</taxon>
        <taxon>Spathaspora</taxon>
    </lineage>
</organism>
<dbReference type="Proteomes" id="UP000694255">
    <property type="component" value="Unassembled WGS sequence"/>
</dbReference>
<evidence type="ECO:0000256" key="2">
    <source>
        <dbReference type="ARBA" id="ARBA00006983"/>
    </source>
</evidence>
<name>A0A8J5QGS0_9ASCO</name>
<dbReference type="PANTHER" id="PTHR43341">
    <property type="entry name" value="AMINO ACID PERMEASE"/>
    <property type="match status" value="1"/>
</dbReference>
<proteinExistence type="inferred from homology"/>
<keyword evidence="12" id="KW-1185">Reference proteome</keyword>
<accession>A0A8J5QGS0</accession>
<evidence type="ECO:0000256" key="6">
    <source>
        <dbReference type="ARBA" id="ARBA00022989"/>
    </source>
</evidence>
<evidence type="ECO:0000256" key="1">
    <source>
        <dbReference type="ARBA" id="ARBA00004141"/>
    </source>
</evidence>
<sequence length="113" mass="11984">MSSTKGSSKSSLADIKQFESTSTTEKTGFWTSVKDSFKPAIPTETLTSQRYHKDGTELTDLERINLNSANSNLSRKLKTRHLQMISIGSSIGTGLFVGTGGALATGGPAGIMI</sequence>
<dbReference type="OrthoDB" id="5413484at2759"/>
<evidence type="ECO:0000313" key="12">
    <source>
        <dbReference type="Proteomes" id="UP000694255"/>
    </source>
</evidence>
<dbReference type="InterPro" id="IPR050524">
    <property type="entry name" value="APC_YAT"/>
</dbReference>
<dbReference type="InterPro" id="IPR004841">
    <property type="entry name" value="AA-permease/SLC12A_dom"/>
</dbReference>
<dbReference type="GeneID" id="73468898"/>
<dbReference type="Pfam" id="PF00324">
    <property type="entry name" value="AA_permease"/>
    <property type="match status" value="1"/>
</dbReference>